<dbReference type="PRINTS" id="PR01247">
    <property type="entry name" value="RECEXONCLASE"/>
</dbReference>
<evidence type="ECO:0000256" key="1">
    <source>
        <dbReference type="ARBA" id="ARBA00004123"/>
    </source>
</evidence>
<evidence type="ECO:0000256" key="3">
    <source>
        <dbReference type="ARBA" id="ARBA00022763"/>
    </source>
</evidence>
<keyword evidence="3" id="KW-0227">DNA damage</keyword>
<comment type="similarity">
    <text evidence="2">Belongs to the rad1 family.</text>
</comment>
<dbReference type="InterPro" id="IPR046938">
    <property type="entry name" value="DNA_clamp_sf"/>
</dbReference>
<dbReference type="PANTHER" id="PTHR10870:SF0">
    <property type="entry name" value="CELL CYCLE CHECKPOINT PROTEIN RAD1"/>
    <property type="match status" value="1"/>
</dbReference>
<evidence type="ECO:0000313" key="8">
    <source>
        <dbReference type="Proteomes" id="UP000053424"/>
    </source>
</evidence>
<dbReference type="GO" id="GO:0008311">
    <property type="term" value="F:double-stranded DNA 3'-5' DNA exonuclease activity"/>
    <property type="evidence" value="ECO:0007669"/>
    <property type="project" value="InterPro"/>
</dbReference>
<feature type="region of interest" description="Disordered" evidence="6">
    <location>
        <begin position="309"/>
        <end position="329"/>
    </location>
</feature>
<dbReference type="GO" id="GO:0030896">
    <property type="term" value="C:checkpoint clamp complex"/>
    <property type="evidence" value="ECO:0007669"/>
    <property type="project" value="TreeGrafter"/>
</dbReference>
<dbReference type="GO" id="GO:0006281">
    <property type="term" value="P:DNA repair"/>
    <property type="evidence" value="ECO:0007669"/>
    <property type="project" value="UniProtKB-KW"/>
</dbReference>
<comment type="subcellular location">
    <subcellularLocation>
        <location evidence="1">Nucleus</location>
    </subcellularLocation>
</comment>
<dbReference type="AlphaFoldDB" id="A0A0C3CZC1"/>
<dbReference type="InterPro" id="IPR003027">
    <property type="entry name" value="Rec1_exonuc_Ustilaginaceae"/>
</dbReference>
<feature type="region of interest" description="Disordered" evidence="6">
    <location>
        <begin position="71"/>
        <end position="140"/>
    </location>
</feature>
<dbReference type="GO" id="GO:0000077">
    <property type="term" value="P:DNA damage checkpoint signaling"/>
    <property type="evidence" value="ECO:0007669"/>
    <property type="project" value="InterPro"/>
</dbReference>
<reference evidence="7 8" key="1">
    <citation type="submission" date="2014-04" db="EMBL/GenBank/DDBJ databases">
        <authorList>
            <consortium name="DOE Joint Genome Institute"/>
            <person name="Kuo A."/>
            <person name="Gay G."/>
            <person name="Dore J."/>
            <person name="Kohler A."/>
            <person name="Nagy L.G."/>
            <person name="Floudas D."/>
            <person name="Copeland A."/>
            <person name="Barry K.W."/>
            <person name="Cichocki N."/>
            <person name="Veneault-Fourrey C."/>
            <person name="LaButti K."/>
            <person name="Lindquist E.A."/>
            <person name="Lipzen A."/>
            <person name="Lundell T."/>
            <person name="Morin E."/>
            <person name="Murat C."/>
            <person name="Sun H."/>
            <person name="Tunlid A."/>
            <person name="Henrissat B."/>
            <person name="Grigoriev I.V."/>
            <person name="Hibbett D.S."/>
            <person name="Martin F."/>
            <person name="Nordberg H.P."/>
            <person name="Cantor M.N."/>
            <person name="Hua S.X."/>
        </authorList>
    </citation>
    <scope>NUCLEOTIDE SEQUENCE [LARGE SCALE GENOMIC DNA]</scope>
    <source>
        <strain evidence="8">h7</strain>
    </source>
</reference>
<dbReference type="Pfam" id="PF02144">
    <property type="entry name" value="Rad1"/>
    <property type="match status" value="1"/>
</dbReference>
<evidence type="ECO:0000256" key="4">
    <source>
        <dbReference type="ARBA" id="ARBA00023204"/>
    </source>
</evidence>
<dbReference type="OrthoDB" id="337581at2759"/>
<dbReference type="EMBL" id="KN831768">
    <property type="protein sequence ID" value="KIM49509.1"/>
    <property type="molecule type" value="Genomic_DNA"/>
</dbReference>
<dbReference type="SUPFAM" id="SSF55979">
    <property type="entry name" value="DNA clamp"/>
    <property type="match status" value="1"/>
</dbReference>
<feature type="compositionally biased region" description="Acidic residues" evidence="6">
    <location>
        <begin position="109"/>
        <end position="137"/>
    </location>
</feature>
<accession>A0A0C3CZC1</accession>
<feature type="compositionally biased region" description="Gly residues" evidence="6">
    <location>
        <begin position="177"/>
        <end position="196"/>
    </location>
</feature>
<keyword evidence="4" id="KW-0234">DNA repair</keyword>
<dbReference type="HOGENOM" id="CLU_035332_1_0_1"/>
<dbReference type="PANTHER" id="PTHR10870">
    <property type="entry name" value="CELL CYCLE CHECKPOINT PROTEIN RAD1"/>
    <property type="match status" value="1"/>
</dbReference>
<sequence length="436" mass="47893">MSQDETLPPVLTASVHDVRYFAALLRGVNFVNRATVTVTERGLTITVEEARTLLGTAFIFADIFDEYAYHPEPPAQHLQPQPRAKSKRQQKQKEGKKSKTKQKASSEQEFSETESESEPDDDDYQEGQDEEQDESDETSNNAAFEVPLNTLIECLNIFGTAGPTTGVIGSSSSNERGGAGGGGRGRGRGVAAGGHGRGWHRGDNNDSDEEEGGRPRGLDMYFGAGASEKRTGMRLSYLGGGYPLTLIIAEDASGPTTTCEITTFDPEPHLELNFDNSKTVLKIILKSSWLRDALSELDPSCDKLTFVGNPPTVQEQDPRENTMAGRQQRTQRIPVAKPMLRIQATGTFGSTEMDYPNDRDVLETFECTRNVSFSYRFGHISRALRALQSSTKTSLRIDEDGLLSLQFLMPSPKARTVDGGADAFIEFRCLALDDNF</sequence>
<reference evidence="8" key="2">
    <citation type="submission" date="2015-01" db="EMBL/GenBank/DDBJ databases">
        <title>Evolutionary Origins and Diversification of the Mycorrhizal Mutualists.</title>
        <authorList>
            <consortium name="DOE Joint Genome Institute"/>
            <consortium name="Mycorrhizal Genomics Consortium"/>
            <person name="Kohler A."/>
            <person name="Kuo A."/>
            <person name="Nagy L.G."/>
            <person name="Floudas D."/>
            <person name="Copeland A."/>
            <person name="Barry K.W."/>
            <person name="Cichocki N."/>
            <person name="Veneault-Fourrey C."/>
            <person name="LaButti K."/>
            <person name="Lindquist E.A."/>
            <person name="Lipzen A."/>
            <person name="Lundell T."/>
            <person name="Morin E."/>
            <person name="Murat C."/>
            <person name="Riley R."/>
            <person name="Ohm R."/>
            <person name="Sun H."/>
            <person name="Tunlid A."/>
            <person name="Henrissat B."/>
            <person name="Grigoriev I.V."/>
            <person name="Hibbett D.S."/>
            <person name="Martin F."/>
        </authorList>
    </citation>
    <scope>NUCLEOTIDE SEQUENCE [LARGE SCALE GENOMIC DNA]</scope>
    <source>
        <strain evidence="8">h7</strain>
    </source>
</reference>
<organism evidence="7 8">
    <name type="scientific">Hebeloma cylindrosporum</name>
    <dbReference type="NCBI Taxonomy" id="76867"/>
    <lineage>
        <taxon>Eukaryota</taxon>
        <taxon>Fungi</taxon>
        <taxon>Dikarya</taxon>
        <taxon>Basidiomycota</taxon>
        <taxon>Agaricomycotina</taxon>
        <taxon>Agaricomycetes</taxon>
        <taxon>Agaricomycetidae</taxon>
        <taxon>Agaricales</taxon>
        <taxon>Agaricineae</taxon>
        <taxon>Hymenogastraceae</taxon>
        <taxon>Hebeloma</taxon>
    </lineage>
</organism>
<evidence type="ECO:0000256" key="5">
    <source>
        <dbReference type="ARBA" id="ARBA00023242"/>
    </source>
</evidence>
<evidence type="ECO:0000313" key="7">
    <source>
        <dbReference type="EMBL" id="KIM49509.1"/>
    </source>
</evidence>
<keyword evidence="8" id="KW-1185">Reference proteome</keyword>
<dbReference type="Gene3D" id="3.70.10.10">
    <property type="match status" value="2"/>
</dbReference>
<proteinExistence type="inferred from homology"/>
<dbReference type="PRINTS" id="PR01245">
    <property type="entry name" value="RAD1REC1"/>
</dbReference>
<name>A0A0C3CZC1_HEBCY</name>
<dbReference type="Proteomes" id="UP000053424">
    <property type="component" value="Unassembled WGS sequence"/>
</dbReference>
<evidence type="ECO:0000256" key="6">
    <source>
        <dbReference type="SAM" id="MobiDB-lite"/>
    </source>
</evidence>
<protein>
    <recommendedName>
        <fullName evidence="9">Rad1-domain-containing protein</fullName>
    </recommendedName>
</protein>
<dbReference type="STRING" id="686832.A0A0C3CZC1"/>
<gene>
    <name evidence="7" type="ORF">M413DRAFT_15553</name>
</gene>
<evidence type="ECO:0008006" key="9">
    <source>
        <dbReference type="Google" id="ProtNLM"/>
    </source>
</evidence>
<evidence type="ECO:0000256" key="2">
    <source>
        <dbReference type="ARBA" id="ARBA00010991"/>
    </source>
</evidence>
<keyword evidence="5" id="KW-0539">Nucleus</keyword>
<dbReference type="InterPro" id="IPR003021">
    <property type="entry name" value="Rad1_Rec1_Rad17"/>
</dbReference>
<feature type="region of interest" description="Disordered" evidence="6">
    <location>
        <begin position="167"/>
        <end position="217"/>
    </location>
</feature>